<keyword evidence="1" id="KW-0472">Membrane</keyword>
<feature type="transmembrane region" description="Helical" evidence="1">
    <location>
        <begin position="46"/>
        <end position="67"/>
    </location>
</feature>
<feature type="transmembrane region" description="Helical" evidence="1">
    <location>
        <begin position="199"/>
        <end position="218"/>
    </location>
</feature>
<reference evidence="3" key="2">
    <citation type="submission" date="2020-10" db="UniProtKB">
        <authorList>
            <consortium name="WormBaseParasite"/>
        </authorList>
    </citation>
    <scope>IDENTIFICATION</scope>
</reference>
<keyword evidence="1" id="KW-0812">Transmembrane</keyword>
<evidence type="ECO:0000313" key="2">
    <source>
        <dbReference type="Proteomes" id="UP000492821"/>
    </source>
</evidence>
<feature type="transmembrane region" description="Helical" evidence="1">
    <location>
        <begin position="120"/>
        <end position="147"/>
    </location>
</feature>
<dbReference type="AlphaFoldDB" id="A0A7E4ZYW1"/>
<keyword evidence="1" id="KW-1133">Transmembrane helix</keyword>
<dbReference type="Proteomes" id="UP000492821">
    <property type="component" value="Unassembled WGS sequence"/>
</dbReference>
<organism evidence="2 3">
    <name type="scientific">Panagrellus redivivus</name>
    <name type="common">Microworm</name>
    <dbReference type="NCBI Taxonomy" id="6233"/>
    <lineage>
        <taxon>Eukaryota</taxon>
        <taxon>Metazoa</taxon>
        <taxon>Ecdysozoa</taxon>
        <taxon>Nematoda</taxon>
        <taxon>Chromadorea</taxon>
        <taxon>Rhabditida</taxon>
        <taxon>Tylenchina</taxon>
        <taxon>Panagrolaimomorpha</taxon>
        <taxon>Panagrolaimoidea</taxon>
        <taxon>Panagrolaimidae</taxon>
        <taxon>Panagrellus</taxon>
    </lineage>
</organism>
<protein>
    <submittedName>
        <fullName evidence="3">G_PROTEIN_RECEP_F1_2 domain-containing protein</fullName>
    </submittedName>
</protein>
<keyword evidence="2" id="KW-1185">Reference proteome</keyword>
<reference evidence="2" key="1">
    <citation type="journal article" date="2013" name="Genetics">
        <title>The draft genome and transcriptome of Panagrellus redivivus are shaped by the harsh demands of a free-living lifestyle.</title>
        <authorList>
            <person name="Srinivasan J."/>
            <person name="Dillman A.R."/>
            <person name="Macchietto M.G."/>
            <person name="Heikkinen L."/>
            <person name="Lakso M."/>
            <person name="Fracchia K.M."/>
            <person name="Antoshechkin I."/>
            <person name="Mortazavi A."/>
            <person name="Wong G."/>
            <person name="Sternberg P.W."/>
        </authorList>
    </citation>
    <scope>NUCLEOTIDE SEQUENCE [LARGE SCALE GENOMIC DNA]</scope>
    <source>
        <strain evidence="2">MT8872</strain>
    </source>
</reference>
<feature type="transmembrane region" description="Helical" evidence="1">
    <location>
        <begin position="79"/>
        <end position="100"/>
    </location>
</feature>
<evidence type="ECO:0000256" key="1">
    <source>
        <dbReference type="SAM" id="Phobius"/>
    </source>
</evidence>
<feature type="transmembrane region" description="Helical" evidence="1">
    <location>
        <begin position="167"/>
        <end position="193"/>
    </location>
</feature>
<sequence length="255" mass="28449">MFHIFMWEVTAITGIVNNLYMVIDFHPDEAYPIVPFFWTNIPNISAVYAVITAGIFLVIERICIITVSPGTYIHLRIPLVILDIIAAFGTFAAGMTFFLVSGIKTENAYCWNLSCAFNSFGLAFTIIYRYILEVIYTLFGVVCLIALRRYNKHLGKNVRTNKVGEAVVRFTIYTNLFVESIPLLISFLCINAFNIPIQNYVGAITRVFAIINGAICAWKYTASIKKILNNQITSTAKVTALSSKGGTVKVTVLRG</sequence>
<proteinExistence type="predicted"/>
<accession>A0A7E4ZYW1</accession>
<name>A0A7E4ZYW1_PANRE</name>
<dbReference type="WBParaSite" id="Pan_g3738.t1">
    <property type="protein sequence ID" value="Pan_g3738.t1"/>
    <property type="gene ID" value="Pan_g3738"/>
</dbReference>
<evidence type="ECO:0000313" key="3">
    <source>
        <dbReference type="WBParaSite" id="Pan_g3738.t1"/>
    </source>
</evidence>